<dbReference type="Proteomes" id="UP001566132">
    <property type="component" value="Unassembled WGS sequence"/>
</dbReference>
<evidence type="ECO:0000313" key="2">
    <source>
        <dbReference type="EMBL" id="KAL1501647.1"/>
    </source>
</evidence>
<feature type="compositionally biased region" description="Polar residues" evidence="1">
    <location>
        <begin position="163"/>
        <end position="175"/>
    </location>
</feature>
<sequence>MTVETWTPEPPKKCALPIPAFVKQRLNDFINMYNEFRRQWKYFRIKYIVYDDVVDDDDDDGDDVLMNWPLFSCSTNYKCKSSLPNRLPYTRGSNFYEPEGRAEFLQPVSCVGRGDKAWLDDDFHHHQERTSSVDFLSIQRIAGKRELTELPSLLPSPLPPTDPGSQTMLQSSAAASTGRYPRREESIVQVAIETPPLSSHLQGTKRAPEKGNSELDRETMWGGDFRFYFIPEIKVKRICNFSTEDEEELFINDIILLLDCTCRKNGPTINTYIREQGQPINRQESVVKTPPKFHPTKKREQIPRDKLSGATASPNIQSGSDFTELNKPIPPSHCNFAAIFLISIKLRTQKYSHKTITMGTNLRRFKMIVQKHVPPIDKTPD</sequence>
<evidence type="ECO:0000256" key="1">
    <source>
        <dbReference type="SAM" id="MobiDB-lite"/>
    </source>
</evidence>
<name>A0ABD1ES95_HYPHA</name>
<feature type="region of interest" description="Disordered" evidence="1">
    <location>
        <begin position="288"/>
        <end position="324"/>
    </location>
</feature>
<accession>A0ABD1ES95</accession>
<reference evidence="2 3" key="1">
    <citation type="submission" date="2024-05" db="EMBL/GenBank/DDBJ databases">
        <title>Genetic variation in Jamaican populations of the coffee berry borer (Hypothenemus hampei).</title>
        <authorList>
            <person name="Errbii M."/>
            <person name="Myrie A."/>
        </authorList>
    </citation>
    <scope>NUCLEOTIDE SEQUENCE [LARGE SCALE GENOMIC DNA]</scope>
    <source>
        <strain evidence="2">JA-Hopewell-2020-01-JO</strain>
        <tissue evidence="2">Whole body</tissue>
    </source>
</reference>
<dbReference type="EMBL" id="JBDJPC010000005">
    <property type="protein sequence ID" value="KAL1501647.1"/>
    <property type="molecule type" value="Genomic_DNA"/>
</dbReference>
<feature type="compositionally biased region" description="Polar residues" evidence="1">
    <location>
        <begin position="310"/>
        <end position="323"/>
    </location>
</feature>
<feature type="compositionally biased region" description="Basic and acidic residues" evidence="1">
    <location>
        <begin position="298"/>
        <end position="307"/>
    </location>
</feature>
<gene>
    <name evidence="2" type="ORF">ABEB36_006941</name>
</gene>
<comment type="caution">
    <text evidence="2">The sequence shown here is derived from an EMBL/GenBank/DDBJ whole genome shotgun (WGS) entry which is preliminary data.</text>
</comment>
<protein>
    <submittedName>
        <fullName evidence="2">Uncharacterized protein</fullName>
    </submittedName>
</protein>
<feature type="region of interest" description="Disordered" evidence="1">
    <location>
        <begin position="151"/>
        <end position="181"/>
    </location>
</feature>
<dbReference type="AlphaFoldDB" id="A0ABD1ES95"/>
<evidence type="ECO:0000313" key="3">
    <source>
        <dbReference type="Proteomes" id="UP001566132"/>
    </source>
</evidence>
<organism evidence="2 3">
    <name type="scientific">Hypothenemus hampei</name>
    <name type="common">Coffee berry borer</name>
    <dbReference type="NCBI Taxonomy" id="57062"/>
    <lineage>
        <taxon>Eukaryota</taxon>
        <taxon>Metazoa</taxon>
        <taxon>Ecdysozoa</taxon>
        <taxon>Arthropoda</taxon>
        <taxon>Hexapoda</taxon>
        <taxon>Insecta</taxon>
        <taxon>Pterygota</taxon>
        <taxon>Neoptera</taxon>
        <taxon>Endopterygota</taxon>
        <taxon>Coleoptera</taxon>
        <taxon>Polyphaga</taxon>
        <taxon>Cucujiformia</taxon>
        <taxon>Curculionidae</taxon>
        <taxon>Scolytinae</taxon>
        <taxon>Hypothenemus</taxon>
    </lineage>
</organism>
<proteinExistence type="predicted"/>
<keyword evidence="3" id="KW-1185">Reference proteome</keyword>